<organism evidence="6 7">
    <name type="scientific">Flavonifractor plautii 1_3_50AFAA</name>
    <dbReference type="NCBI Taxonomy" id="742738"/>
    <lineage>
        <taxon>Bacteria</taxon>
        <taxon>Bacillati</taxon>
        <taxon>Bacillota</taxon>
        <taxon>Clostridia</taxon>
        <taxon>Eubacteriales</taxon>
        <taxon>Oscillospiraceae</taxon>
        <taxon>Flavonifractor</taxon>
    </lineage>
</organism>
<dbReference type="PANTHER" id="PTHR10819">
    <property type="entry name" value="PHOSPHOTRIESTERASE-RELATED"/>
    <property type="match status" value="1"/>
</dbReference>
<evidence type="ECO:0000256" key="4">
    <source>
        <dbReference type="PIRSR" id="PIRSR601559-51"/>
    </source>
</evidence>
<dbReference type="eggNOG" id="COG1735">
    <property type="taxonomic scope" value="Bacteria"/>
</dbReference>
<dbReference type="PROSITE" id="PS51347">
    <property type="entry name" value="PHOSPHOTRIESTERASE_2"/>
    <property type="match status" value="1"/>
</dbReference>
<keyword evidence="1 4" id="KW-0479">Metal-binding</keyword>
<comment type="caution">
    <text evidence="6">The sequence shown here is derived from an EMBL/GenBank/DDBJ whole genome shotgun (WGS) entry which is preliminary data.</text>
</comment>
<dbReference type="PANTHER" id="PTHR10819:SF3">
    <property type="entry name" value="PHOSPHOTRIESTERASE-RELATED PROTEIN"/>
    <property type="match status" value="1"/>
</dbReference>
<dbReference type="AlphaFoldDB" id="A0A096DIR9"/>
<evidence type="ECO:0000256" key="3">
    <source>
        <dbReference type="PIRSR" id="PIRSR601559-50"/>
    </source>
</evidence>
<feature type="binding site" evidence="4">
    <location>
        <position position="268"/>
    </location>
    <ligand>
        <name>Zn(2+)</name>
        <dbReference type="ChEBI" id="CHEBI:29105"/>
        <label>1</label>
    </ligand>
</feature>
<evidence type="ECO:0000256" key="5">
    <source>
        <dbReference type="PROSITE-ProRule" id="PRU00679"/>
    </source>
</evidence>
<feature type="binding site" description="via carbamate group" evidence="4">
    <location>
        <position position="149"/>
    </location>
    <ligand>
        <name>Zn(2+)</name>
        <dbReference type="ChEBI" id="CHEBI:29105"/>
        <label>1</label>
    </ligand>
</feature>
<keyword evidence="2" id="KW-0378">Hydrolase</keyword>
<sequence length="318" mass="34808">MFHVQTVSGPIAPDALGHSQIHEHIFVHRTPMAEKNPALRLDDPARSLEELRAYRAAGGGFLADAQPVAAGRDAERLGALSRESGVAVAASTGYHLLGFYPADCWVHSLDEEGLYDLYCGELLEGMLPWRPEPDRRPAQPTAFRAGLVKAAIPAEGAEGRYAVLLRAAARAAVRCGVPLMLHTERGENTLPALELCFRAGLTPERLIVCHVDRQAADFGPHDAIAATGVYLDYDTIGRFKYHSDEEEVALLRHMCERGYTQRLLLSLDTTAQRMAAYGGEISLCYLLERFLPRLEAAGFPPGTLADFTVLNCRRLFAG</sequence>
<dbReference type="RefSeq" id="WP_044938256.1">
    <property type="nucleotide sequence ID" value="NZ_KN174161.1"/>
</dbReference>
<evidence type="ECO:0000313" key="7">
    <source>
        <dbReference type="Proteomes" id="UP000029585"/>
    </source>
</evidence>
<dbReference type="PATRIC" id="fig|742738.3.peg.171"/>
<reference evidence="6 7" key="1">
    <citation type="submission" date="2011-08" db="EMBL/GenBank/DDBJ databases">
        <title>The Genome Sequence of Clostridium orbiscindens 1_3_50AFAA.</title>
        <authorList>
            <consortium name="The Broad Institute Genome Sequencing Platform"/>
            <person name="Earl A."/>
            <person name="Ward D."/>
            <person name="Feldgarden M."/>
            <person name="Gevers D."/>
            <person name="Daigneault M."/>
            <person name="Strauss J."/>
            <person name="Allen-Vercoe E."/>
            <person name="Young S.K."/>
            <person name="Zeng Q."/>
            <person name="Gargeya S."/>
            <person name="Fitzgerald M."/>
            <person name="Haas B."/>
            <person name="Abouelleil A."/>
            <person name="Alvarado L."/>
            <person name="Arachchi H.M."/>
            <person name="Berlin A."/>
            <person name="Brown A."/>
            <person name="Chapman S.B."/>
            <person name="Chen Z."/>
            <person name="Dunbar C."/>
            <person name="Freedman E."/>
            <person name="Gearin G."/>
            <person name="Gellesch M."/>
            <person name="Goldberg J."/>
            <person name="Griggs A."/>
            <person name="Gujja S."/>
            <person name="Heiman D."/>
            <person name="Howarth C."/>
            <person name="Larson L."/>
            <person name="Lui A."/>
            <person name="MacDonald P.J.P."/>
            <person name="Montmayeur A."/>
            <person name="Murphy C."/>
            <person name="Neiman D."/>
            <person name="Pearson M."/>
            <person name="Priest M."/>
            <person name="Roberts A."/>
            <person name="Saif S."/>
            <person name="Shea T."/>
            <person name="Shenoy N."/>
            <person name="Sisk P."/>
            <person name="Stolte C."/>
            <person name="Sykes S."/>
            <person name="Wortman J."/>
            <person name="Nusbaum C."/>
            <person name="Birren B."/>
        </authorList>
    </citation>
    <scope>NUCLEOTIDE SEQUENCE [LARGE SCALE GENOMIC DNA]</scope>
    <source>
        <strain evidence="6 7">1_3_50AFAA</strain>
    </source>
</reference>
<comment type="cofactor">
    <cofactor evidence="4">
        <name>a divalent metal cation</name>
        <dbReference type="ChEBI" id="CHEBI:60240"/>
    </cofactor>
    <text evidence="4">Binds 2 divalent metal cations per subunit.</text>
</comment>
<dbReference type="EMBL" id="ADLO01000005">
    <property type="protein sequence ID" value="KGF57434.1"/>
    <property type="molecule type" value="Genomic_DNA"/>
</dbReference>
<evidence type="ECO:0000256" key="2">
    <source>
        <dbReference type="ARBA" id="ARBA00022801"/>
    </source>
</evidence>
<feature type="binding site" evidence="4">
    <location>
        <position position="182"/>
    </location>
    <ligand>
        <name>Zn(2+)</name>
        <dbReference type="ChEBI" id="CHEBI:29105"/>
        <label>2</label>
    </ligand>
</feature>
<accession>A0A096DIR9</accession>
<dbReference type="Gene3D" id="3.20.20.140">
    <property type="entry name" value="Metal-dependent hydrolases"/>
    <property type="match status" value="1"/>
</dbReference>
<dbReference type="HOGENOM" id="CLU_054760_1_1_9"/>
<dbReference type="InterPro" id="IPR001559">
    <property type="entry name" value="Phosphotriesterase"/>
</dbReference>
<proteinExistence type="inferred from homology"/>
<dbReference type="Pfam" id="PF02126">
    <property type="entry name" value="PTE"/>
    <property type="match status" value="1"/>
</dbReference>
<keyword evidence="7" id="KW-1185">Reference proteome</keyword>
<dbReference type="SUPFAM" id="SSF51556">
    <property type="entry name" value="Metallo-dependent hydrolases"/>
    <property type="match status" value="1"/>
</dbReference>
<dbReference type="GO" id="GO:0016787">
    <property type="term" value="F:hydrolase activity"/>
    <property type="evidence" value="ECO:0007669"/>
    <property type="project" value="UniProtKB-KW"/>
</dbReference>
<feature type="modified residue" description="N6-carboxylysine" evidence="3 5">
    <location>
        <position position="149"/>
    </location>
</feature>
<dbReference type="PIRSF" id="PIRSF016839">
    <property type="entry name" value="PhP"/>
    <property type="match status" value="1"/>
</dbReference>
<feature type="binding site" description="via carbamate group" evidence="4">
    <location>
        <position position="149"/>
    </location>
    <ligand>
        <name>Zn(2+)</name>
        <dbReference type="ChEBI" id="CHEBI:29105"/>
        <label>2</label>
    </ligand>
</feature>
<evidence type="ECO:0000313" key="6">
    <source>
        <dbReference type="EMBL" id="KGF57434.1"/>
    </source>
</evidence>
<dbReference type="Proteomes" id="UP000029585">
    <property type="component" value="Unassembled WGS sequence"/>
</dbReference>
<name>A0A096DIR9_FLAPL</name>
<evidence type="ECO:0008006" key="8">
    <source>
        <dbReference type="Google" id="ProtNLM"/>
    </source>
</evidence>
<dbReference type="GO" id="GO:0008270">
    <property type="term" value="F:zinc ion binding"/>
    <property type="evidence" value="ECO:0007669"/>
    <property type="project" value="InterPro"/>
</dbReference>
<gene>
    <name evidence="6" type="ORF">HMPREF9460_00162</name>
</gene>
<dbReference type="InterPro" id="IPR032466">
    <property type="entry name" value="Metal_Hydrolase"/>
</dbReference>
<evidence type="ECO:0000256" key="1">
    <source>
        <dbReference type="ARBA" id="ARBA00022723"/>
    </source>
</evidence>
<feature type="binding site" evidence="4">
    <location>
        <position position="24"/>
    </location>
    <ligand>
        <name>Zn(2+)</name>
        <dbReference type="ChEBI" id="CHEBI:29105"/>
        <label>1</label>
    </ligand>
</feature>
<feature type="binding site" evidence="4">
    <location>
        <position position="210"/>
    </location>
    <ligand>
        <name>Zn(2+)</name>
        <dbReference type="ChEBI" id="CHEBI:29105"/>
        <label>2</label>
    </ligand>
</feature>
<comment type="similarity">
    <text evidence="5">Belongs to the metallo-dependent hydrolases superfamily. Phosphotriesterase family.</text>
</comment>
<protein>
    <recommendedName>
        <fullName evidence="8">Phosphotriesterase</fullName>
    </recommendedName>
</protein>
<feature type="binding site" evidence="4">
    <location>
        <position position="22"/>
    </location>
    <ligand>
        <name>Zn(2+)</name>
        <dbReference type="ChEBI" id="CHEBI:29105"/>
        <label>1</label>
    </ligand>
</feature>